<feature type="compositionally biased region" description="Polar residues" evidence="1">
    <location>
        <begin position="99"/>
        <end position="108"/>
    </location>
</feature>
<evidence type="ECO:0000313" key="3">
    <source>
        <dbReference type="EMBL" id="CAX69327.1"/>
    </source>
</evidence>
<feature type="region of interest" description="Disordered" evidence="1">
    <location>
        <begin position="92"/>
        <end position="115"/>
    </location>
</feature>
<name>C1L3P9_SCHJA</name>
<proteinExistence type="evidence at transcript level"/>
<feature type="signal peptide" evidence="2">
    <location>
        <begin position="1"/>
        <end position="22"/>
    </location>
</feature>
<feature type="chain" id="PRO_5002911442" evidence="2">
    <location>
        <begin position="23"/>
        <end position="344"/>
    </location>
</feature>
<dbReference type="AlphaFoldDB" id="C1L3P9"/>
<evidence type="ECO:0000256" key="2">
    <source>
        <dbReference type="SAM" id="SignalP"/>
    </source>
</evidence>
<reference evidence="3" key="1">
    <citation type="journal article" date="2009" name="Nature">
        <title>The Schistosoma japonicum genome reveals features of host-parasite interplay.</title>
        <authorList>
            <person name="Liu F."/>
            <person name="Zhou Y."/>
            <person name="Wang Z.Q."/>
            <person name="Lu G."/>
            <person name="Zheng H."/>
            <person name="Brindley P.J."/>
            <person name="McManus D.P."/>
            <person name="Blair D."/>
            <person name="Zhang Q.H."/>
            <person name="Zhong Y."/>
            <person name="Wang S."/>
            <person name="Han Z.G."/>
            <person name="Chen Z."/>
        </authorList>
    </citation>
    <scope>NUCLEOTIDE SEQUENCE</scope>
    <source>
        <strain evidence="3">Anhui</strain>
    </source>
</reference>
<sequence length="344" mass="38782">MKHLNWLFVLLFLINYLPLSIGNPIITEISTSEPVNNSEEFVSTDKEEQTFIGLTNSFVTVTESEVNNSTLQKEWNSTSHGNVVSTIPIEQKEEDNESKNISVSSNQDYETEEPKFTTETTSIKQLEGDNIEDLLNSLMNKLKVPLDNWMNYHYIMAMKSPDGSIYVPQNHTQSTREHLITLLGFAEEIVFSKNGITNMNTSIEQNLSTPIEWTIGEVISPGNDTSVNADNQSMHDFDNDKHKQSNVTDDNITSSIQFNEDVKQTSIGISEDFELTNGGNQTDGELLNEFLENDETVNISDDIDEISSNETLLEPFIDYYNRNGTAELIGNDQHGTQNLLTYKA</sequence>
<accession>C1L3P9</accession>
<organism evidence="3">
    <name type="scientific">Schistosoma japonicum</name>
    <name type="common">Blood fluke</name>
    <dbReference type="NCBI Taxonomy" id="6182"/>
    <lineage>
        <taxon>Eukaryota</taxon>
        <taxon>Metazoa</taxon>
        <taxon>Spiralia</taxon>
        <taxon>Lophotrochozoa</taxon>
        <taxon>Platyhelminthes</taxon>
        <taxon>Trematoda</taxon>
        <taxon>Digenea</taxon>
        <taxon>Strigeidida</taxon>
        <taxon>Schistosomatoidea</taxon>
        <taxon>Schistosomatidae</taxon>
        <taxon>Schistosoma</taxon>
    </lineage>
</organism>
<protein>
    <submittedName>
        <fullName evidence="3">Uncharacterized protein</fullName>
    </submittedName>
</protein>
<feature type="region of interest" description="Disordered" evidence="1">
    <location>
        <begin position="224"/>
        <end position="247"/>
    </location>
</feature>
<evidence type="ECO:0000256" key="1">
    <source>
        <dbReference type="SAM" id="MobiDB-lite"/>
    </source>
</evidence>
<reference evidence="3" key="2">
    <citation type="submission" date="2009-03" db="EMBL/GenBank/DDBJ databases">
        <authorList>
            <person name="Gang L."/>
        </authorList>
    </citation>
    <scope>NUCLEOTIDE SEQUENCE</scope>
    <source>
        <strain evidence="3">Anhui</strain>
    </source>
</reference>
<dbReference type="EMBL" id="FN313593">
    <property type="protein sequence ID" value="CAX69327.1"/>
    <property type="molecule type" value="mRNA"/>
</dbReference>
<feature type="compositionally biased region" description="Basic and acidic residues" evidence="1">
    <location>
        <begin position="233"/>
        <end position="243"/>
    </location>
</feature>
<keyword evidence="2" id="KW-0732">Signal</keyword>